<feature type="transmembrane region" description="Helical" evidence="1">
    <location>
        <begin position="192"/>
        <end position="210"/>
    </location>
</feature>
<proteinExistence type="predicted"/>
<feature type="transmembrane region" description="Helical" evidence="1">
    <location>
        <begin position="20"/>
        <end position="38"/>
    </location>
</feature>
<protein>
    <submittedName>
        <fullName evidence="2">Uncharacterized protein</fullName>
    </submittedName>
</protein>
<evidence type="ECO:0000313" key="2">
    <source>
        <dbReference type="EMBL" id="KAH0897188.1"/>
    </source>
</evidence>
<feature type="transmembrane region" description="Helical" evidence="1">
    <location>
        <begin position="163"/>
        <end position="186"/>
    </location>
</feature>
<comment type="caution">
    <text evidence="2">The sequence shown here is derived from an EMBL/GenBank/DDBJ whole genome shotgun (WGS) entry which is preliminary data.</text>
</comment>
<keyword evidence="1" id="KW-1133">Transmembrane helix</keyword>
<accession>A0ABQ8AYC1</accession>
<dbReference type="EMBL" id="JAGKQM010000012">
    <property type="protein sequence ID" value="KAH0897188.1"/>
    <property type="molecule type" value="Genomic_DNA"/>
</dbReference>
<evidence type="ECO:0000256" key="1">
    <source>
        <dbReference type="SAM" id="Phobius"/>
    </source>
</evidence>
<keyword evidence="1" id="KW-0472">Membrane</keyword>
<feature type="transmembrane region" description="Helical" evidence="1">
    <location>
        <begin position="44"/>
        <end position="62"/>
    </location>
</feature>
<feature type="transmembrane region" description="Helical" evidence="1">
    <location>
        <begin position="258"/>
        <end position="278"/>
    </location>
</feature>
<dbReference type="Proteomes" id="UP000824890">
    <property type="component" value="Unassembled WGS sequence"/>
</dbReference>
<sequence length="356" mass="41427">RRIEKNLTDLRTQLYQHNSALAWTSITAFLISFGSFCALQWKANWFYCFLLFLLVVPWLYYLGQYCQNRGTGIEEERRSPVNHNIHLLKKSVGQVITLALFTYMEGHLKNQTCKVFVHSHVYKLLCTHGFCHGHLEDKRRFRHFYGNCVTNRTETDRFQNPRVYLLSDLLGMLTLVSFLISCLSFCYLLEDYFLAIAWCIVIWSGTIILYTLRRTRLEKERVAPLHHNIHLFVRSAGQVITLAIFTFLDGYLKSKERVFSITLCASFFLHLVFGMVIFRIREDMEVAMGFLTAGFILFFESCADAWEALLLVSVSYILACTKSFLIDRKGIEYIVEGKGKKRGNHGTATREVKRKI</sequence>
<organism evidence="2 3">
    <name type="scientific">Brassica napus</name>
    <name type="common">Rape</name>
    <dbReference type="NCBI Taxonomy" id="3708"/>
    <lineage>
        <taxon>Eukaryota</taxon>
        <taxon>Viridiplantae</taxon>
        <taxon>Streptophyta</taxon>
        <taxon>Embryophyta</taxon>
        <taxon>Tracheophyta</taxon>
        <taxon>Spermatophyta</taxon>
        <taxon>Magnoliopsida</taxon>
        <taxon>eudicotyledons</taxon>
        <taxon>Gunneridae</taxon>
        <taxon>Pentapetalae</taxon>
        <taxon>rosids</taxon>
        <taxon>malvids</taxon>
        <taxon>Brassicales</taxon>
        <taxon>Brassicaceae</taxon>
        <taxon>Brassiceae</taxon>
        <taxon>Brassica</taxon>
    </lineage>
</organism>
<keyword evidence="1" id="KW-0812">Transmembrane</keyword>
<keyword evidence="3" id="KW-1185">Reference proteome</keyword>
<feature type="transmembrane region" description="Helical" evidence="1">
    <location>
        <begin position="231"/>
        <end position="252"/>
    </location>
</feature>
<feature type="non-terminal residue" evidence="2">
    <location>
        <position position="1"/>
    </location>
</feature>
<reference evidence="2 3" key="1">
    <citation type="submission" date="2021-05" db="EMBL/GenBank/DDBJ databases">
        <title>Genome Assembly of Synthetic Allotetraploid Brassica napus Reveals Homoeologous Exchanges between Subgenomes.</title>
        <authorList>
            <person name="Davis J.T."/>
        </authorList>
    </citation>
    <scope>NUCLEOTIDE SEQUENCE [LARGE SCALE GENOMIC DNA]</scope>
    <source>
        <strain evidence="3">cv. Da-Ae</strain>
        <tissue evidence="2">Seedling</tissue>
    </source>
</reference>
<gene>
    <name evidence="2" type="ORF">HID58_046756</name>
</gene>
<name>A0ABQ8AYC1_BRANA</name>
<evidence type="ECO:0000313" key="3">
    <source>
        <dbReference type="Proteomes" id="UP000824890"/>
    </source>
</evidence>